<dbReference type="Ensembl" id="ENSOMYT00000159939.1">
    <property type="protein sequence ID" value="ENSOMYP00000108063.1"/>
    <property type="gene ID" value="ENSOMYG00000053507.1"/>
</dbReference>
<evidence type="ECO:0000313" key="2">
    <source>
        <dbReference type="Ensembl" id="ENSOMYP00000108063.1"/>
    </source>
</evidence>
<dbReference type="Proteomes" id="UP000694395">
    <property type="component" value="Chromosome 19"/>
</dbReference>
<protein>
    <recommendedName>
        <fullName evidence="1">SKICH domain-containing protein</fullName>
    </recommendedName>
</protein>
<dbReference type="Pfam" id="PF17751">
    <property type="entry name" value="SKICH"/>
    <property type="match status" value="1"/>
</dbReference>
<name>A0A8K9XPE4_ONCMY</name>
<proteinExistence type="predicted"/>
<organism evidence="3 4">
    <name type="scientific">Oncorhynchus mykiss</name>
    <name type="common">Rainbow trout</name>
    <name type="synonym">Salmo gairdneri</name>
    <dbReference type="NCBI Taxonomy" id="8022"/>
    <lineage>
        <taxon>Eukaryota</taxon>
        <taxon>Metazoa</taxon>
        <taxon>Chordata</taxon>
        <taxon>Craniata</taxon>
        <taxon>Vertebrata</taxon>
        <taxon>Euteleostomi</taxon>
        <taxon>Actinopterygii</taxon>
        <taxon>Neopterygii</taxon>
        <taxon>Teleostei</taxon>
        <taxon>Protacanthopterygii</taxon>
        <taxon>Salmoniformes</taxon>
        <taxon>Salmonidae</taxon>
        <taxon>Salmoninae</taxon>
        <taxon>Oncorhynchus</taxon>
    </lineage>
</organism>
<sequence>MESSESAGTCFPGNHPLMLRVICCYSLTATIKPNPRDWAWLFKIRLYTFCGWSTTKDTFVWVEPSLDLIGQDLVRKQVVFQDSAEFNQLWYADSNDQVRGANYCLENNQLVITTQEQYNPQYLKSKDCVLKTMRELLVFKRQHSLLGLMMFLTRTY</sequence>
<evidence type="ECO:0000313" key="4">
    <source>
        <dbReference type="Proteomes" id="UP000694395"/>
    </source>
</evidence>
<dbReference type="Gene3D" id="2.60.40.2840">
    <property type="match status" value="1"/>
</dbReference>
<keyword evidence="4" id="KW-1185">Reference proteome</keyword>
<dbReference type="AlphaFoldDB" id="A0A8K9XPE4"/>
<evidence type="ECO:0000259" key="1">
    <source>
        <dbReference type="Pfam" id="PF17751"/>
    </source>
</evidence>
<reference evidence="3" key="2">
    <citation type="submission" date="2025-05" db="UniProtKB">
        <authorList>
            <consortium name="Ensembl"/>
        </authorList>
    </citation>
    <scope>IDENTIFICATION</scope>
</reference>
<dbReference type="InterPro" id="IPR041611">
    <property type="entry name" value="SKICH"/>
</dbReference>
<dbReference type="GeneTree" id="ENSGT01120000273083"/>
<accession>A0A8K9XPE4</accession>
<evidence type="ECO:0000313" key="3">
    <source>
        <dbReference type="Ensembl" id="ENSOMYP00000135734.1"/>
    </source>
</evidence>
<dbReference type="Ensembl" id="ENSOMYT00000116410.1">
    <property type="protein sequence ID" value="ENSOMYP00000135734.1"/>
    <property type="gene ID" value="ENSOMYG00000057035.1"/>
</dbReference>
<reference evidence="2 4" key="1">
    <citation type="submission" date="2020-07" db="EMBL/GenBank/DDBJ databases">
        <title>A long reads based de novo assembly of the rainbow trout Arlee double haploid line genome.</title>
        <authorList>
            <person name="Gao G."/>
            <person name="Palti Y."/>
        </authorList>
    </citation>
    <scope>NUCLEOTIDE SEQUENCE [LARGE SCALE GENOMIC DNA]</scope>
</reference>
<feature type="domain" description="SKICH" evidence="1">
    <location>
        <begin position="20"/>
        <end position="101"/>
    </location>
</feature>